<dbReference type="PANTHER" id="PTHR33505">
    <property type="entry name" value="ZGC:162634"/>
    <property type="match status" value="1"/>
</dbReference>
<evidence type="ECO:0000313" key="1">
    <source>
        <dbReference type="EMBL" id="GAG41193.1"/>
    </source>
</evidence>
<dbReference type="PANTHER" id="PTHR33505:SF4">
    <property type="entry name" value="PROTEIN PREY, MITOCHONDRIAL"/>
    <property type="match status" value="1"/>
</dbReference>
<comment type="caution">
    <text evidence="1">The sequence shown here is derived from an EMBL/GenBank/DDBJ whole genome shotgun (WGS) entry which is preliminary data.</text>
</comment>
<dbReference type="EMBL" id="BARS01042340">
    <property type="protein sequence ID" value="GAG41193.1"/>
    <property type="molecule type" value="Genomic_DNA"/>
</dbReference>
<sequence>MRKDLMEILACPLCKGPLELTVEEEKGAEVISGSLLCPKCSQRYPIVDSIPNLLPPELRE</sequence>
<accession>X0XX83</accession>
<evidence type="ECO:0008006" key="2">
    <source>
        <dbReference type="Google" id="ProtNLM"/>
    </source>
</evidence>
<dbReference type="NCBIfam" id="NF038101">
    <property type="entry name" value="Trm112_arch"/>
    <property type="match status" value="1"/>
</dbReference>
<dbReference type="Pfam" id="PF03966">
    <property type="entry name" value="Trm112p"/>
    <property type="match status" value="1"/>
</dbReference>
<dbReference type="Gene3D" id="2.20.25.10">
    <property type="match status" value="1"/>
</dbReference>
<organism evidence="1">
    <name type="scientific">marine sediment metagenome</name>
    <dbReference type="NCBI Taxonomy" id="412755"/>
    <lineage>
        <taxon>unclassified sequences</taxon>
        <taxon>metagenomes</taxon>
        <taxon>ecological metagenomes</taxon>
    </lineage>
</organism>
<dbReference type="AlphaFoldDB" id="X0XX83"/>
<name>X0XX83_9ZZZZ</name>
<gene>
    <name evidence="1" type="ORF">S01H1_64246</name>
</gene>
<proteinExistence type="predicted"/>
<dbReference type="InterPro" id="IPR005651">
    <property type="entry name" value="Trm112-like"/>
</dbReference>
<dbReference type="SUPFAM" id="SSF158997">
    <property type="entry name" value="Trm112p-like"/>
    <property type="match status" value="1"/>
</dbReference>
<reference evidence="1" key="1">
    <citation type="journal article" date="2014" name="Front. Microbiol.">
        <title>High frequency of phylogenetically diverse reductive dehalogenase-homologous genes in deep subseafloor sedimentary metagenomes.</title>
        <authorList>
            <person name="Kawai M."/>
            <person name="Futagami T."/>
            <person name="Toyoda A."/>
            <person name="Takaki Y."/>
            <person name="Nishi S."/>
            <person name="Hori S."/>
            <person name="Arai W."/>
            <person name="Tsubouchi T."/>
            <person name="Morono Y."/>
            <person name="Uchiyama I."/>
            <person name="Ito T."/>
            <person name="Fujiyama A."/>
            <person name="Inagaki F."/>
            <person name="Takami H."/>
        </authorList>
    </citation>
    <scope>NUCLEOTIDE SEQUENCE</scope>
    <source>
        <strain evidence="1">Expedition CK06-06</strain>
    </source>
</reference>
<protein>
    <recommendedName>
        <fullName evidence="2">Trm112 family protein</fullName>
    </recommendedName>
</protein>